<comment type="caution">
    <text evidence="2">The sequence shown here is derived from an EMBL/GenBank/DDBJ whole genome shotgun (WGS) entry which is preliminary data.</text>
</comment>
<sequence length="71" mass="7859">MKVLSVLLLTIIAAAMAMPEPMPNPVPEELRQKPPKKCASLGGDCSRLECCPGYECGDWNRSIKCMPKKWP</sequence>
<accession>A0A2B7Y8G3</accession>
<feature type="signal peptide" evidence="1">
    <location>
        <begin position="1"/>
        <end position="17"/>
    </location>
</feature>
<protein>
    <submittedName>
        <fullName evidence="2">Uncharacterized protein</fullName>
    </submittedName>
</protein>
<organism evidence="2 3">
    <name type="scientific">Polytolypa hystricis (strain UAMH7299)</name>
    <dbReference type="NCBI Taxonomy" id="1447883"/>
    <lineage>
        <taxon>Eukaryota</taxon>
        <taxon>Fungi</taxon>
        <taxon>Dikarya</taxon>
        <taxon>Ascomycota</taxon>
        <taxon>Pezizomycotina</taxon>
        <taxon>Eurotiomycetes</taxon>
        <taxon>Eurotiomycetidae</taxon>
        <taxon>Onygenales</taxon>
        <taxon>Onygenales incertae sedis</taxon>
        <taxon>Polytolypa</taxon>
    </lineage>
</organism>
<dbReference type="AlphaFoldDB" id="A0A2B7Y8G3"/>
<feature type="chain" id="PRO_5012383200" evidence="1">
    <location>
        <begin position="18"/>
        <end position="71"/>
    </location>
</feature>
<keyword evidence="1" id="KW-0732">Signal</keyword>
<reference evidence="2 3" key="1">
    <citation type="submission" date="2017-10" db="EMBL/GenBank/DDBJ databases">
        <title>Comparative genomics in systemic dimorphic fungi from Ajellomycetaceae.</title>
        <authorList>
            <person name="Munoz J.F."/>
            <person name="Mcewen J.G."/>
            <person name="Clay O.K."/>
            <person name="Cuomo C.A."/>
        </authorList>
    </citation>
    <scope>NUCLEOTIDE SEQUENCE [LARGE SCALE GENOMIC DNA]</scope>
    <source>
        <strain evidence="2 3">UAMH7299</strain>
    </source>
</reference>
<evidence type="ECO:0000313" key="3">
    <source>
        <dbReference type="Proteomes" id="UP000224634"/>
    </source>
</evidence>
<dbReference type="EMBL" id="PDNA01000067">
    <property type="protein sequence ID" value="PGH17218.1"/>
    <property type="molecule type" value="Genomic_DNA"/>
</dbReference>
<proteinExistence type="predicted"/>
<dbReference type="Proteomes" id="UP000224634">
    <property type="component" value="Unassembled WGS sequence"/>
</dbReference>
<evidence type="ECO:0000313" key="2">
    <source>
        <dbReference type="EMBL" id="PGH17218.1"/>
    </source>
</evidence>
<gene>
    <name evidence="2" type="ORF">AJ80_04927</name>
</gene>
<keyword evidence="3" id="KW-1185">Reference proteome</keyword>
<name>A0A2B7Y8G3_POLH7</name>
<evidence type="ECO:0000256" key="1">
    <source>
        <dbReference type="SAM" id="SignalP"/>
    </source>
</evidence>